<name>A0AAD7ZG63_DIPPU</name>
<keyword evidence="1" id="KW-1133">Transmembrane helix</keyword>
<dbReference type="AlphaFoldDB" id="A0AAD7ZG63"/>
<evidence type="ECO:0000313" key="2">
    <source>
        <dbReference type="EMBL" id="KAJ9579542.1"/>
    </source>
</evidence>
<proteinExistence type="predicted"/>
<evidence type="ECO:0000256" key="1">
    <source>
        <dbReference type="SAM" id="Phobius"/>
    </source>
</evidence>
<evidence type="ECO:0000313" key="3">
    <source>
        <dbReference type="Proteomes" id="UP001233999"/>
    </source>
</evidence>
<dbReference type="EMBL" id="JASPKZ010008386">
    <property type="protein sequence ID" value="KAJ9579542.1"/>
    <property type="molecule type" value="Genomic_DNA"/>
</dbReference>
<protein>
    <submittedName>
        <fullName evidence="2">Uncharacterized protein</fullName>
    </submittedName>
</protein>
<reference evidence="2" key="1">
    <citation type="journal article" date="2023" name="IScience">
        <title>Live-bearing cockroach genome reveals convergent evolutionary mechanisms linked to viviparity in insects and beyond.</title>
        <authorList>
            <person name="Fouks B."/>
            <person name="Harrison M.C."/>
            <person name="Mikhailova A.A."/>
            <person name="Marchal E."/>
            <person name="English S."/>
            <person name="Carruthers M."/>
            <person name="Jennings E.C."/>
            <person name="Chiamaka E.L."/>
            <person name="Frigard R.A."/>
            <person name="Pippel M."/>
            <person name="Attardo G.M."/>
            <person name="Benoit J.B."/>
            <person name="Bornberg-Bauer E."/>
            <person name="Tobe S.S."/>
        </authorList>
    </citation>
    <scope>NUCLEOTIDE SEQUENCE</scope>
    <source>
        <strain evidence="2">Stay&amp;Tobe</strain>
    </source>
</reference>
<keyword evidence="1" id="KW-0812">Transmembrane</keyword>
<feature type="non-terminal residue" evidence="2">
    <location>
        <position position="1"/>
    </location>
</feature>
<keyword evidence="3" id="KW-1185">Reference proteome</keyword>
<gene>
    <name evidence="2" type="ORF">L9F63_004801</name>
</gene>
<comment type="caution">
    <text evidence="2">The sequence shown here is derived from an EMBL/GenBank/DDBJ whole genome shotgun (WGS) entry which is preliminary data.</text>
</comment>
<reference evidence="2" key="2">
    <citation type="submission" date="2023-05" db="EMBL/GenBank/DDBJ databases">
        <authorList>
            <person name="Fouks B."/>
        </authorList>
    </citation>
    <scope>NUCLEOTIDE SEQUENCE</scope>
    <source>
        <strain evidence="2">Stay&amp;Tobe</strain>
        <tissue evidence="2">Testes</tissue>
    </source>
</reference>
<accession>A0AAD7ZG63</accession>
<feature type="transmembrane region" description="Helical" evidence="1">
    <location>
        <begin position="88"/>
        <end position="111"/>
    </location>
</feature>
<organism evidence="2 3">
    <name type="scientific">Diploptera punctata</name>
    <name type="common">Pacific beetle cockroach</name>
    <dbReference type="NCBI Taxonomy" id="6984"/>
    <lineage>
        <taxon>Eukaryota</taxon>
        <taxon>Metazoa</taxon>
        <taxon>Ecdysozoa</taxon>
        <taxon>Arthropoda</taxon>
        <taxon>Hexapoda</taxon>
        <taxon>Insecta</taxon>
        <taxon>Pterygota</taxon>
        <taxon>Neoptera</taxon>
        <taxon>Polyneoptera</taxon>
        <taxon>Dictyoptera</taxon>
        <taxon>Blattodea</taxon>
        <taxon>Blaberoidea</taxon>
        <taxon>Blaberidae</taxon>
        <taxon>Diplopterinae</taxon>
        <taxon>Diploptera</taxon>
    </lineage>
</organism>
<keyword evidence="1" id="KW-0472">Membrane</keyword>
<dbReference type="Proteomes" id="UP001233999">
    <property type="component" value="Unassembled WGS sequence"/>
</dbReference>
<sequence>IFLYFSIDFHMKDIRMTPRIQVRVLQNFVQLETVFLSEVSRWTFVKIFQMILTSIIYPSSKKHSPTLFLVRGLAFVQIDTYNLPFCPILHTLTIHLFSLLASLLSFLISSLNVSFNSYNYRDTLAMDVNVDGIKLSHF</sequence>